<dbReference type="Proteomes" id="UP001359485">
    <property type="component" value="Unassembled WGS sequence"/>
</dbReference>
<keyword evidence="2" id="KW-0812">Transmembrane</keyword>
<name>A0ABR1ATX1_POLSC</name>
<keyword evidence="2" id="KW-1133">Transmembrane helix</keyword>
<evidence type="ECO:0000313" key="3">
    <source>
        <dbReference type="EMBL" id="KAK6627371.1"/>
    </source>
</evidence>
<sequence>MTEKAASKKDSQKKNKNKKSEQLSYQDANKYKTVKNIPNQKNKVKKVANGKKRNGEHTSSNNGKSAPLCKRFFQLFIIPFICVSLFMGFLYVVDYEKYTQIRGGVGVLFDKAISILPEGVVTYGRKFADVVKPVGNFCWVKASYGLSQVSHFLSTNPLIKDHWLTIREINKVCSAHVVDYIRTLYLQVTGFFHNTKSKLF</sequence>
<organism evidence="3 4">
    <name type="scientific">Polyplax serrata</name>
    <name type="common">Common mouse louse</name>
    <dbReference type="NCBI Taxonomy" id="468196"/>
    <lineage>
        <taxon>Eukaryota</taxon>
        <taxon>Metazoa</taxon>
        <taxon>Ecdysozoa</taxon>
        <taxon>Arthropoda</taxon>
        <taxon>Hexapoda</taxon>
        <taxon>Insecta</taxon>
        <taxon>Pterygota</taxon>
        <taxon>Neoptera</taxon>
        <taxon>Paraneoptera</taxon>
        <taxon>Psocodea</taxon>
        <taxon>Troctomorpha</taxon>
        <taxon>Phthiraptera</taxon>
        <taxon>Anoplura</taxon>
        <taxon>Polyplacidae</taxon>
        <taxon>Polyplax</taxon>
    </lineage>
</organism>
<proteinExistence type="predicted"/>
<evidence type="ECO:0000256" key="1">
    <source>
        <dbReference type="SAM" id="MobiDB-lite"/>
    </source>
</evidence>
<evidence type="ECO:0000256" key="2">
    <source>
        <dbReference type="SAM" id="Phobius"/>
    </source>
</evidence>
<comment type="caution">
    <text evidence="3">The sequence shown here is derived from an EMBL/GenBank/DDBJ whole genome shotgun (WGS) entry which is preliminary data.</text>
</comment>
<feature type="compositionally biased region" description="Basic residues" evidence="1">
    <location>
        <begin position="42"/>
        <end position="54"/>
    </location>
</feature>
<accession>A0ABR1ATX1</accession>
<dbReference type="EMBL" id="JAWJWF010000045">
    <property type="protein sequence ID" value="KAK6627371.1"/>
    <property type="molecule type" value="Genomic_DNA"/>
</dbReference>
<reference evidence="3 4" key="1">
    <citation type="submission" date="2023-09" db="EMBL/GenBank/DDBJ databases">
        <title>Genomes of two closely related lineages of the louse Polyplax serrata with different host specificities.</title>
        <authorList>
            <person name="Martinu J."/>
            <person name="Tarabai H."/>
            <person name="Stefka J."/>
            <person name="Hypsa V."/>
        </authorList>
    </citation>
    <scope>NUCLEOTIDE SEQUENCE [LARGE SCALE GENOMIC DNA]</scope>
    <source>
        <strain evidence="3">98ZLc_SE</strain>
    </source>
</reference>
<evidence type="ECO:0000313" key="4">
    <source>
        <dbReference type="Proteomes" id="UP001359485"/>
    </source>
</evidence>
<protein>
    <submittedName>
        <fullName evidence="3">Uncharacterized protein</fullName>
    </submittedName>
</protein>
<keyword evidence="4" id="KW-1185">Reference proteome</keyword>
<feature type="region of interest" description="Disordered" evidence="1">
    <location>
        <begin position="1"/>
        <end position="63"/>
    </location>
</feature>
<feature type="compositionally biased region" description="Basic and acidic residues" evidence="1">
    <location>
        <begin position="1"/>
        <end position="21"/>
    </location>
</feature>
<gene>
    <name evidence="3" type="ORF">RUM44_009848</name>
</gene>
<keyword evidence="2" id="KW-0472">Membrane</keyword>
<feature type="transmembrane region" description="Helical" evidence="2">
    <location>
        <begin position="72"/>
        <end position="93"/>
    </location>
</feature>